<dbReference type="GO" id="GO:0006298">
    <property type="term" value="P:mismatch repair"/>
    <property type="evidence" value="ECO:0007669"/>
    <property type="project" value="TreeGrafter"/>
</dbReference>
<dbReference type="Pfam" id="PF10405">
    <property type="entry name" value="BHD_3"/>
    <property type="match status" value="1"/>
</dbReference>
<keyword evidence="5" id="KW-0234">DNA repair</keyword>
<gene>
    <name evidence="10" type="ORF">B4U80_02741</name>
</gene>
<dbReference type="Pfam" id="PF03835">
    <property type="entry name" value="Rad4"/>
    <property type="match status" value="1"/>
</dbReference>
<dbReference type="InterPro" id="IPR038765">
    <property type="entry name" value="Papain-like_cys_pep_sf"/>
</dbReference>
<dbReference type="PANTHER" id="PTHR12135:SF0">
    <property type="entry name" value="DNA REPAIR PROTEIN COMPLEMENTING XP-C CELLS"/>
    <property type="match status" value="1"/>
</dbReference>
<name>A0A443SQY7_9ACAR</name>
<evidence type="ECO:0000256" key="5">
    <source>
        <dbReference type="ARBA" id="ARBA00023204"/>
    </source>
</evidence>
<dbReference type="AlphaFoldDB" id="A0A443SQY7"/>
<feature type="non-terminal residue" evidence="10">
    <location>
        <position position="1"/>
    </location>
</feature>
<dbReference type="InterPro" id="IPR018325">
    <property type="entry name" value="Rad4/PNGase_transGLS-fold"/>
</dbReference>
<dbReference type="InterPro" id="IPR004583">
    <property type="entry name" value="DNA_repair_Rad4"/>
</dbReference>
<dbReference type="Gene3D" id="3.90.260.10">
    <property type="entry name" value="Transglutaminase-like"/>
    <property type="match status" value="1"/>
</dbReference>
<dbReference type="GO" id="GO:0071942">
    <property type="term" value="C:XPC complex"/>
    <property type="evidence" value="ECO:0007669"/>
    <property type="project" value="TreeGrafter"/>
</dbReference>
<accession>A0A443SQY7</accession>
<dbReference type="GO" id="GO:0003697">
    <property type="term" value="F:single-stranded DNA binding"/>
    <property type="evidence" value="ECO:0007669"/>
    <property type="project" value="TreeGrafter"/>
</dbReference>
<dbReference type="STRING" id="299467.A0A443SQY7"/>
<proteinExistence type="inferred from homology"/>
<keyword evidence="4" id="KW-0238">DNA-binding</keyword>
<dbReference type="SMART" id="SM01030">
    <property type="entry name" value="BHD_1"/>
    <property type="match status" value="1"/>
</dbReference>
<keyword evidence="11" id="KW-1185">Reference proteome</keyword>
<dbReference type="Proteomes" id="UP000288716">
    <property type="component" value="Unassembled WGS sequence"/>
</dbReference>
<keyword evidence="6" id="KW-0539">Nucleus</keyword>
<evidence type="ECO:0000259" key="7">
    <source>
        <dbReference type="SMART" id="SM01030"/>
    </source>
</evidence>
<dbReference type="InterPro" id="IPR018327">
    <property type="entry name" value="BHD_2"/>
</dbReference>
<dbReference type="GO" id="GO:0006289">
    <property type="term" value="P:nucleotide-excision repair"/>
    <property type="evidence" value="ECO:0007669"/>
    <property type="project" value="InterPro"/>
</dbReference>
<dbReference type="GO" id="GO:0003684">
    <property type="term" value="F:damaged DNA binding"/>
    <property type="evidence" value="ECO:0007669"/>
    <property type="project" value="InterPro"/>
</dbReference>
<dbReference type="FunFam" id="3.30.70.2460:FF:000001">
    <property type="entry name" value="DNA repair protein Rad4 family"/>
    <property type="match status" value="1"/>
</dbReference>
<dbReference type="SMART" id="SM01031">
    <property type="entry name" value="BHD_2"/>
    <property type="match status" value="1"/>
</dbReference>
<evidence type="ECO:0000259" key="9">
    <source>
        <dbReference type="SMART" id="SM01032"/>
    </source>
</evidence>
<evidence type="ECO:0000256" key="4">
    <source>
        <dbReference type="ARBA" id="ARBA00023125"/>
    </source>
</evidence>
<dbReference type="GO" id="GO:0000111">
    <property type="term" value="C:nucleotide-excision repair factor 2 complex"/>
    <property type="evidence" value="ECO:0007669"/>
    <property type="project" value="TreeGrafter"/>
</dbReference>
<feature type="domain" description="Rad4 beta-hairpin" evidence="7">
    <location>
        <begin position="90"/>
        <end position="142"/>
    </location>
</feature>
<evidence type="ECO:0000256" key="1">
    <source>
        <dbReference type="ARBA" id="ARBA00004123"/>
    </source>
</evidence>
<dbReference type="InterPro" id="IPR018328">
    <property type="entry name" value="Rad4_beta-hairpin_dom3"/>
</dbReference>
<feature type="domain" description="Rad4 beta-hairpin" evidence="9">
    <location>
        <begin position="207"/>
        <end position="283"/>
    </location>
</feature>
<evidence type="ECO:0000259" key="8">
    <source>
        <dbReference type="SMART" id="SM01031"/>
    </source>
</evidence>
<keyword evidence="3" id="KW-0227">DNA damage</keyword>
<evidence type="ECO:0000256" key="6">
    <source>
        <dbReference type="ARBA" id="ARBA00023242"/>
    </source>
</evidence>
<dbReference type="GO" id="GO:0005737">
    <property type="term" value="C:cytoplasm"/>
    <property type="evidence" value="ECO:0007669"/>
    <property type="project" value="TreeGrafter"/>
</dbReference>
<dbReference type="Gene3D" id="2.20.20.110">
    <property type="entry name" value="Rad4, beta-hairpin domain BHD1"/>
    <property type="match status" value="1"/>
</dbReference>
<dbReference type="SUPFAM" id="SSF54001">
    <property type="entry name" value="Cysteine proteinases"/>
    <property type="match status" value="1"/>
</dbReference>
<organism evidence="10 11">
    <name type="scientific">Leptotrombidium deliense</name>
    <dbReference type="NCBI Taxonomy" id="299467"/>
    <lineage>
        <taxon>Eukaryota</taxon>
        <taxon>Metazoa</taxon>
        <taxon>Ecdysozoa</taxon>
        <taxon>Arthropoda</taxon>
        <taxon>Chelicerata</taxon>
        <taxon>Arachnida</taxon>
        <taxon>Acari</taxon>
        <taxon>Acariformes</taxon>
        <taxon>Trombidiformes</taxon>
        <taxon>Prostigmata</taxon>
        <taxon>Anystina</taxon>
        <taxon>Parasitengona</taxon>
        <taxon>Trombiculoidea</taxon>
        <taxon>Trombiculidae</taxon>
        <taxon>Leptotrombidium</taxon>
    </lineage>
</organism>
<evidence type="ECO:0000256" key="3">
    <source>
        <dbReference type="ARBA" id="ARBA00022763"/>
    </source>
</evidence>
<dbReference type="SMART" id="SM01032">
    <property type="entry name" value="BHD_3"/>
    <property type="match status" value="1"/>
</dbReference>
<evidence type="ECO:0000313" key="11">
    <source>
        <dbReference type="Proteomes" id="UP000288716"/>
    </source>
</evidence>
<dbReference type="Gene3D" id="3.30.70.2460">
    <property type="entry name" value="Rad4, beta-hairpin domain BHD3"/>
    <property type="match status" value="1"/>
</dbReference>
<dbReference type="OrthoDB" id="300780at2759"/>
<dbReference type="EMBL" id="NCKV01000712">
    <property type="protein sequence ID" value="RWS29929.1"/>
    <property type="molecule type" value="Genomic_DNA"/>
</dbReference>
<dbReference type="InterPro" id="IPR042488">
    <property type="entry name" value="Rad4_BHD3_sf"/>
</dbReference>
<dbReference type="InterPro" id="IPR018026">
    <property type="entry name" value="DNA_repair_Rad4-like"/>
</dbReference>
<dbReference type="PANTHER" id="PTHR12135">
    <property type="entry name" value="DNA REPAIR PROTEIN XP-C / RAD4"/>
    <property type="match status" value="1"/>
</dbReference>
<comment type="similarity">
    <text evidence="2">Belongs to the XPC family.</text>
</comment>
<evidence type="ECO:0000313" key="10">
    <source>
        <dbReference type="EMBL" id="RWS29929.1"/>
    </source>
</evidence>
<dbReference type="InterPro" id="IPR018326">
    <property type="entry name" value="Rad4_beta-hairpin_dom1"/>
</dbReference>
<feature type="domain" description="Rad4 beta-hairpin" evidence="8">
    <location>
        <begin position="144"/>
        <end position="200"/>
    </location>
</feature>
<dbReference type="VEuPathDB" id="VectorBase:LDEU002109"/>
<reference evidence="10 11" key="1">
    <citation type="journal article" date="2018" name="Gigascience">
        <title>Genomes of trombidid mites reveal novel predicted allergens and laterally-transferred genes associated with secondary metabolism.</title>
        <authorList>
            <person name="Dong X."/>
            <person name="Chaisiri K."/>
            <person name="Xia D."/>
            <person name="Armstrong S.D."/>
            <person name="Fang Y."/>
            <person name="Donnelly M.J."/>
            <person name="Kadowaki T."/>
            <person name="McGarry J.W."/>
            <person name="Darby A.C."/>
            <person name="Makepeace B.L."/>
        </authorList>
    </citation>
    <scope>NUCLEOTIDE SEQUENCE [LARGE SCALE GENOMIC DNA]</scope>
    <source>
        <strain evidence="10">UoL-UT</strain>
    </source>
</reference>
<dbReference type="Pfam" id="PF10403">
    <property type="entry name" value="BHD_1"/>
    <property type="match status" value="1"/>
</dbReference>
<comment type="caution">
    <text evidence="10">The sequence shown here is derived from an EMBL/GenBank/DDBJ whole genome shotgun (WGS) entry which is preliminary data.</text>
</comment>
<dbReference type="NCBIfam" id="TIGR00605">
    <property type="entry name" value="rad4"/>
    <property type="match status" value="1"/>
</dbReference>
<dbReference type="InterPro" id="IPR036985">
    <property type="entry name" value="Transglutaminase-like_sf"/>
</dbReference>
<sequence length="327" mass="38051">RWVYVDPVNGKVDDVSDIAKHTCNPLLYVFAFDNKNYVSDVTKKYNQKWTEREFRVNRVNEQWLQETLNAFKSPFTEISDEDLQMKQIVSKQPLPSTLAAFKNHPLYVLDKHLLKYEVIYPEDAPRITSFRGSSVYSREYVQTVHSDIYWRRQGRVIRSGEVAYKVSKARPKWNKISQKMVRDLPLELFGYWQTEPFVPPVAKDGKVPRNEFGNVELFQANMLPKGTVHLPIPGLLRIANKLGIDCVPAVVGFDVHARGGGTHPVYDGFVVCEEFKEVLLAAYDEEEENSRKRLQEKKTIRALKNWRRLVKSAMIRDKVRKKYLSEV</sequence>
<protein>
    <submittedName>
        <fullName evidence="10">DNA repair protein complementing XP-C cells-like protein</fullName>
    </submittedName>
</protein>
<comment type="subcellular location">
    <subcellularLocation>
        <location evidence="1">Nucleus</location>
    </subcellularLocation>
</comment>
<evidence type="ECO:0000256" key="2">
    <source>
        <dbReference type="ARBA" id="ARBA00009525"/>
    </source>
</evidence>